<evidence type="ECO:0000313" key="3">
    <source>
        <dbReference type="Proteomes" id="UP001303647"/>
    </source>
</evidence>
<dbReference type="AlphaFoldDB" id="A0AAN7HIL4"/>
<protein>
    <recommendedName>
        <fullName evidence="1">C2H2-type domain-containing protein</fullName>
    </recommendedName>
</protein>
<gene>
    <name evidence="2" type="ORF">C7999DRAFT_36376</name>
</gene>
<dbReference type="InterPro" id="IPR013087">
    <property type="entry name" value="Znf_C2H2_type"/>
</dbReference>
<reference evidence="2" key="2">
    <citation type="submission" date="2023-05" db="EMBL/GenBank/DDBJ databases">
        <authorList>
            <consortium name="Lawrence Berkeley National Laboratory"/>
            <person name="Steindorff A."/>
            <person name="Hensen N."/>
            <person name="Bonometti L."/>
            <person name="Westerberg I."/>
            <person name="Brannstrom I.O."/>
            <person name="Guillou S."/>
            <person name="Cros-Aarteil S."/>
            <person name="Calhoun S."/>
            <person name="Haridas S."/>
            <person name="Kuo A."/>
            <person name="Mondo S."/>
            <person name="Pangilinan J."/>
            <person name="Riley R."/>
            <person name="Labutti K."/>
            <person name="Andreopoulos B."/>
            <person name="Lipzen A."/>
            <person name="Chen C."/>
            <person name="Yanf M."/>
            <person name="Daum C."/>
            <person name="Ng V."/>
            <person name="Clum A."/>
            <person name="Ohm R."/>
            <person name="Martin F."/>
            <person name="Silar P."/>
            <person name="Natvig D."/>
            <person name="Lalanne C."/>
            <person name="Gautier V."/>
            <person name="Ament-Velasquez S.L."/>
            <person name="Kruys A."/>
            <person name="Hutchinson M.I."/>
            <person name="Powell A.J."/>
            <person name="Barry K."/>
            <person name="Miller A.N."/>
            <person name="Grigoriev I.V."/>
            <person name="Debuchy R."/>
            <person name="Gladieux P."/>
            <person name="Thoren M.H."/>
            <person name="Johannesson H."/>
        </authorList>
    </citation>
    <scope>NUCLEOTIDE SEQUENCE</scope>
    <source>
        <strain evidence="2">CBS 359.72</strain>
    </source>
</reference>
<comment type="caution">
    <text evidence="2">The sequence shown here is derived from an EMBL/GenBank/DDBJ whole genome shotgun (WGS) entry which is preliminary data.</text>
</comment>
<name>A0AAN7HIL4_9PEZI</name>
<proteinExistence type="predicted"/>
<evidence type="ECO:0000259" key="1">
    <source>
        <dbReference type="PROSITE" id="PS00028"/>
    </source>
</evidence>
<dbReference type="Proteomes" id="UP001303647">
    <property type="component" value="Unassembled WGS sequence"/>
</dbReference>
<reference evidence="2" key="1">
    <citation type="journal article" date="2023" name="Mol. Phylogenet. Evol.">
        <title>Genome-scale phylogeny and comparative genomics of the fungal order Sordariales.</title>
        <authorList>
            <person name="Hensen N."/>
            <person name="Bonometti L."/>
            <person name="Westerberg I."/>
            <person name="Brannstrom I.O."/>
            <person name="Guillou S."/>
            <person name="Cros-Aarteil S."/>
            <person name="Calhoun S."/>
            <person name="Haridas S."/>
            <person name="Kuo A."/>
            <person name="Mondo S."/>
            <person name="Pangilinan J."/>
            <person name="Riley R."/>
            <person name="LaButti K."/>
            <person name="Andreopoulos B."/>
            <person name="Lipzen A."/>
            <person name="Chen C."/>
            <person name="Yan M."/>
            <person name="Daum C."/>
            <person name="Ng V."/>
            <person name="Clum A."/>
            <person name="Steindorff A."/>
            <person name="Ohm R.A."/>
            <person name="Martin F."/>
            <person name="Silar P."/>
            <person name="Natvig D.O."/>
            <person name="Lalanne C."/>
            <person name="Gautier V."/>
            <person name="Ament-Velasquez S.L."/>
            <person name="Kruys A."/>
            <person name="Hutchinson M.I."/>
            <person name="Powell A.J."/>
            <person name="Barry K."/>
            <person name="Miller A.N."/>
            <person name="Grigoriev I.V."/>
            <person name="Debuchy R."/>
            <person name="Gladieux P."/>
            <person name="Hiltunen Thoren M."/>
            <person name="Johannesson H."/>
        </authorList>
    </citation>
    <scope>NUCLEOTIDE SEQUENCE</scope>
    <source>
        <strain evidence="2">CBS 359.72</strain>
    </source>
</reference>
<dbReference type="EMBL" id="MU857836">
    <property type="protein sequence ID" value="KAK4243303.1"/>
    <property type="molecule type" value="Genomic_DNA"/>
</dbReference>
<feature type="domain" description="C2H2-type" evidence="1">
    <location>
        <begin position="148"/>
        <end position="169"/>
    </location>
</feature>
<sequence>MGLTTILRGFKIPVVLLDRHLENNRIKPTFGHAPIYDAPAWPGEATTPRIDEGSAYLRTRLGPDGADRRIFLPQRQGAGKSSHAYVAFAYIMVFGQRRLRLPGDLPDAPPRGAEEEGDDPASMVFLVVTDSREFPFRGPFMRESDRTCGECGEKFESWADCQIHRKEVHEANIWDGVPDDL</sequence>
<keyword evidence="3" id="KW-1185">Reference proteome</keyword>
<accession>A0AAN7HIL4</accession>
<organism evidence="2 3">
    <name type="scientific">Corynascus novoguineensis</name>
    <dbReference type="NCBI Taxonomy" id="1126955"/>
    <lineage>
        <taxon>Eukaryota</taxon>
        <taxon>Fungi</taxon>
        <taxon>Dikarya</taxon>
        <taxon>Ascomycota</taxon>
        <taxon>Pezizomycotina</taxon>
        <taxon>Sordariomycetes</taxon>
        <taxon>Sordariomycetidae</taxon>
        <taxon>Sordariales</taxon>
        <taxon>Chaetomiaceae</taxon>
        <taxon>Corynascus</taxon>
    </lineage>
</organism>
<dbReference type="PROSITE" id="PS00028">
    <property type="entry name" value="ZINC_FINGER_C2H2_1"/>
    <property type="match status" value="1"/>
</dbReference>
<evidence type="ECO:0000313" key="2">
    <source>
        <dbReference type="EMBL" id="KAK4243303.1"/>
    </source>
</evidence>